<dbReference type="PROSITE" id="PS50943">
    <property type="entry name" value="HTH_CROC1"/>
    <property type="match status" value="1"/>
</dbReference>
<dbReference type="PANTHER" id="PTHR46558:SF11">
    <property type="entry name" value="HTH-TYPE TRANSCRIPTIONAL REGULATOR XRE"/>
    <property type="match status" value="1"/>
</dbReference>
<dbReference type="Gene3D" id="1.10.260.40">
    <property type="entry name" value="lambda repressor-like DNA-binding domains"/>
    <property type="match status" value="1"/>
</dbReference>
<keyword evidence="1" id="KW-0238">DNA-binding</keyword>
<dbReference type="CDD" id="cd00093">
    <property type="entry name" value="HTH_XRE"/>
    <property type="match status" value="1"/>
</dbReference>
<organism evidence="3 4">
    <name type="scientific">Faecalicatena contorta</name>
    <dbReference type="NCBI Taxonomy" id="39482"/>
    <lineage>
        <taxon>Bacteria</taxon>
        <taxon>Bacillati</taxon>
        <taxon>Bacillota</taxon>
        <taxon>Clostridia</taxon>
        <taxon>Lachnospirales</taxon>
        <taxon>Lachnospiraceae</taxon>
        <taxon>Faecalicatena</taxon>
    </lineage>
</organism>
<dbReference type="GO" id="GO:0003677">
    <property type="term" value="F:DNA binding"/>
    <property type="evidence" value="ECO:0007669"/>
    <property type="project" value="UniProtKB-KW"/>
</dbReference>
<dbReference type="OrthoDB" id="9805654at2"/>
<feature type="domain" description="HTH cro/C1-type" evidence="2">
    <location>
        <begin position="8"/>
        <end position="62"/>
    </location>
</feature>
<dbReference type="InterPro" id="IPR001387">
    <property type="entry name" value="Cro/C1-type_HTH"/>
</dbReference>
<dbReference type="RefSeq" id="WP_050639624.1">
    <property type="nucleotide sequence ID" value="NZ_CABKUE010000007.1"/>
</dbReference>
<gene>
    <name evidence="3" type="primary">immR_6</name>
    <name evidence="3" type="ORF">ERS852491_01349</name>
</gene>
<dbReference type="SMART" id="SM00530">
    <property type="entry name" value="HTH_XRE"/>
    <property type="match status" value="1"/>
</dbReference>
<dbReference type="Proteomes" id="UP000095544">
    <property type="component" value="Unassembled WGS sequence"/>
</dbReference>
<sequence length="65" mass="7666">MSDIGFSIRKLRLQKHMTQQQLARFLHITRTTLSNYERGKRLPDIYMIKKIADIFEVSIDSLLEG</sequence>
<evidence type="ECO:0000256" key="1">
    <source>
        <dbReference type="ARBA" id="ARBA00023125"/>
    </source>
</evidence>
<name>A0A174CJE2_9FIRM</name>
<dbReference type="PANTHER" id="PTHR46558">
    <property type="entry name" value="TRACRIPTIONAL REGULATORY PROTEIN-RELATED-RELATED"/>
    <property type="match status" value="1"/>
</dbReference>
<evidence type="ECO:0000259" key="2">
    <source>
        <dbReference type="PROSITE" id="PS50943"/>
    </source>
</evidence>
<accession>A0A174CJE2</accession>
<dbReference type="SUPFAM" id="SSF47413">
    <property type="entry name" value="lambda repressor-like DNA-binding domains"/>
    <property type="match status" value="1"/>
</dbReference>
<dbReference type="AlphaFoldDB" id="A0A174CJE2"/>
<dbReference type="InterPro" id="IPR010982">
    <property type="entry name" value="Lambda_DNA-bd_dom_sf"/>
</dbReference>
<evidence type="ECO:0000313" key="3">
    <source>
        <dbReference type="EMBL" id="CUO12309.1"/>
    </source>
</evidence>
<dbReference type="STRING" id="39482.ERS852491_01349"/>
<proteinExistence type="predicted"/>
<dbReference type="EMBL" id="CYZU01000009">
    <property type="protein sequence ID" value="CUO12309.1"/>
    <property type="molecule type" value="Genomic_DNA"/>
</dbReference>
<protein>
    <submittedName>
        <fullName evidence="3">HTH-type transcriptional regulator immR</fullName>
    </submittedName>
</protein>
<evidence type="ECO:0000313" key="4">
    <source>
        <dbReference type="Proteomes" id="UP000095544"/>
    </source>
</evidence>
<reference evidence="3 4" key="1">
    <citation type="submission" date="2015-09" db="EMBL/GenBank/DDBJ databases">
        <authorList>
            <consortium name="Pathogen Informatics"/>
        </authorList>
    </citation>
    <scope>NUCLEOTIDE SEQUENCE [LARGE SCALE GENOMIC DNA]</scope>
    <source>
        <strain evidence="3 4">2789STDY5834876</strain>
    </source>
</reference>
<dbReference type="Pfam" id="PF01381">
    <property type="entry name" value="HTH_3"/>
    <property type="match status" value="1"/>
</dbReference>